<evidence type="ECO:0000256" key="5">
    <source>
        <dbReference type="ARBA" id="ARBA00022513"/>
    </source>
</evidence>
<feature type="non-terminal residue" evidence="16">
    <location>
        <position position="1"/>
    </location>
</feature>
<dbReference type="GO" id="GO:0016042">
    <property type="term" value="P:lipid catabolic process"/>
    <property type="evidence" value="ECO:0007669"/>
    <property type="project" value="UniProtKB-KW"/>
</dbReference>
<keyword evidence="4" id="KW-0813">Transport</keyword>
<evidence type="ECO:0000256" key="15">
    <source>
        <dbReference type="SAM" id="SignalP"/>
    </source>
</evidence>
<keyword evidence="8" id="KW-0442">Lipid degradation</keyword>
<evidence type="ECO:0000256" key="7">
    <source>
        <dbReference type="ARBA" id="ARBA00022729"/>
    </source>
</evidence>
<dbReference type="OrthoDB" id="9049572at2759"/>
<comment type="subcellular location">
    <subcellularLocation>
        <location evidence="1">Secreted</location>
    </subcellularLocation>
</comment>
<protein>
    <recommendedName>
        <fullName evidence="3">Apolipoprotein C-III</fullName>
    </recommendedName>
    <alternativeName>
        <fullName evidence="12">Apolipoprotein C3</fullName>
    </alternativeName>
</protein>
<evidence type="ECO:0000256" key="3">
    <source>
        <dbReference type="ARBA" id="ARBA00015570"/>
    </source>
</evidence>
<dbReference type="GO" id="GO:0034361">
    <property type="term" value="C:very-low-density lipoprotein particle"/>
    <property type="evidence" value="ECO:0007669"/>
    <property type="project" value="UniProtKB-KW"/>
</dbReference>
<organism evidence="16 17">
    <name type="scientific">Nyctibius grandis</name>
    <name type="common">Great potoo</name>
    <dbReference type="NCBI Taxonomy" id="48427"/>
    <lineage>
        <taxon>Eukaryota</taxon>
        <taxon>Metazoa</taxon>
        <taxon>Chordata</taxon>
        <taxon>Craniata</taxon>
        <taxon>Vertebrata</taxon>
        <taxon>Euteleostomi</taxon>
        <taxon>Archelosauria</taxon>
        <taxon>Archosauria</taxon>
        <taxon>Dinosauria</taxon>
        <taxon>Saurischia</taxon>
        <taxon>Theropoda</taxon>
        <taxon>Coelurosauria</taxon>
        <taxon>Aves</taxon>
        <taxon>Neognathae</taxon>
        <taxon>Neoaves</taxon>
        <taxon>Strisores</taxon>
        <taxon>Caprimulgiformes</taxon>
        <taxon>Nyctibiidae</taxon>
        <taxon>Nyctibius</taxon>
    </lineage>
</organism>
<feature type="coiled-coil region" evidence="14">
    <location>
        <begin position="55"/>
        <end position="82"/>
    </location>
</feature>
<keyword evidence="11" id="KW-0850">VLDL</keyword>
<dbReference type="Pfam" id="PF05778">
    <property type="entry name" value="Apo-CIII"/>
    <property type="match status" value="1"/>
</dbReference>
<dbReference type="PANTHER" id="PTHR14225:SF0">
    <property type="entry name" value="APOLIPOPROTEIN C-III"/>
    <property type="match status" value="1"/>
</dbReference>
<evidence type="ECO:0000256" key="11">
    <source>
        <dbReference type="ARBA" id="ARBA00023313"/>
    </source>
</evidence>
<evidence type="ECO:0000256" key="8">
    <source>
        <dbReference type="ARBA" id="ARBA00022963"/>
    </source>
</evidence>
<dbReference type="Proteomes" id="UP000567826">
    <property type="component" value="Unassembled WGS sequence"/>
</dbReference>
<evidence type="ECO:0000256" key="4">
    <source>
        <dbReference type="ARBA" id="ARBA00022448"/>
    </source>
</evidence>
<keyword evidence="9" id="KW-0445">Lipid transport</keyword>
<feature type="non-terminal residue" evidence="16">
    <location>
        <position position="93"/>
    </location>
</feature>
<dbReference type="AlphaFoldDB" id="A0A7L2G6P9"/>
<evidence type="ECO:0000256" key="9">
    <source>
        <dbReference type="ARBA" id="ARBA00023055"/>
    </source>
</evidence>
<dbReference type="EMBL" id="VWYG01007416">
    <property type="protein sequence ID" value="NXQ82527.1"/>
    <property type="molecule type" value="Genomic_DNA"/>
</dbReference>
<dbReference type="PANTHER" id="PTHR14225">
    <property type="entry name" value="APOLIPOPROTEIN C-III"/>
    <property type="match status" value="1"/>
</dbReference>
<evidence type="ECO:0000256" key="14">
    <source>
        <dbReference type="SAM" id="Coils"/>
    </source>
</evidence>
<evidence type="ECO:0000256" key="13">
    <source>
        <dbReference type="ARBA" id="ARBA00045699"/>
    </source>
</evidence>
<dbReference type="Gene3D" id="6.10.90.10">
    <property type="entry name" value="Apolipoprotein CIII"/>
    <property type="match status" value="1"/>
</dbReference>
<comment type="similarity">
    <text evidence="2">Belongs to the apolipoprotein C3 family.</text>
</comment>
<evidence type="ECO:0000256" key="2">
    <source>
        <dbReference type="ARBA" id="ARBA00011008"/>
    </source>
</evidence>
<dbReference type="GO" id="GO:0006869">
    <property type="term" value="P:lipid transport"/>
    <property type="evidence" value="ECO:0007669"/>
    <property type="project" value="UniProtKB-KW"/>
</dbReference>
<sequence length="93" mass="10067">MNASLLLALVCTAVLAAGARADTPDEPEALVRKVQELAQKATAMAKSAFSAVHESEAAQQARRWLEDNADAAKQRLAWLKEQLVQVWKRAPAA</sequence>
<evidence type="ECO:0000256" key="6">
    <source>
        <dbReference type="ARBA" id="ARBA00022525"/>
    </source>
</evidence>
<dbReference type="GO" id="GO:0042627">
    <property type="term" value="C:chylomicron"/>
    <property type="evidence" value="ECO:0007669"/>
    <property type="project" value="UniProtKB-KW"/>
</dbReference>
<dbReference type="GO" id="GO:0008289">
    <property type="term" value="F:lipid binding"/>
    <property type="evidence" value="ECO:0007669"/>
    <property type="project" value="InterPro"/>
</dbReference>
<keyword evidence="14" id="KW-0175">Coiled coil</keyword>
<keyword evidence="5" id="KW-0162">Chylomicron</keyword>
<gene>
    <name evidence="16" type="primary">Apoc3</name>
    <name evidence="16" type="ORF">NYCGRA_R15515</name>
</gene>
<comment type="caution">
    <text evidence="16">The sequence shown here is derived from an EMBL/GenBank/DDBJ whole genome shotgun (WGS) entry which is preliminary data.</text>
</comment>
<comment type="function">
    <text evidence="13">Component of triglyceride-rich very low density lipoproteins (VLDL) and high density lipoproteins (HDL) in plasma. Plays a multifaceted role in triglyceride homeostasis. Intracellularly, promotes hepatic very low density lipoprotein 1 (VLDL1) assembly and secretion; extracellularly, attenuates hydrolysis and clearance of triglyceride-rich lipoproteins (TRLs). Impairs the lipolysis of TRLs by inhibiting lipoprotein lipase and the hepatic uptake of TRLs by remnant receptors. Formed of several curved helices connected via semiflexible hinges, so that it can wrap tightly around the curved micelle surface and easily adapt to the different diameters of its natural binding partners.</text>
</comment>
<dbReference type="InterPro" id="IPR038195">
    <property type="entry name" value="Apo_CIII_sf"/>
</dbReference>
<evidence type="ECO:0000256" key="1">
    <source>
        <dbReference type="ARBA" id="ARBA00004613"/>
    </source>
</evidence>
<proteinExistence type="inferred from homology"/>
<accession>A0A7L2G6P9</accession>
<dbReference type="InterPro" id="IPR008403">
    <property type="entry name" value="Apo-CIII"/>
</dbReference>
<evidence type="ECO:0000313" key="17">
    <source>
        <dbReference type="Proteomes" id="UP000567826"/>
    </source>
</evidence>
<dbReference type="GO" id="GO:0042157">
    <property type="term" value="P:lipoprotein metabolic process"/>
    <property type="evidence" value="ECO:0007669"/>
    <property type="project" value="InterPro"/>
</dbReference>
<evidence type="ECO:0000256" key="12">
    <source>
        <dbReference type="ARBA" id="ARBA00031173"/>
    </source>
</evidence>
<feature type="signal peptide" evidence="15">
    <location>
        <begin position="1"/>
        <end position="21"/>
    </location>
</feature>
<reference evidence="16 17" key="1">
    <citation type="submission" date="2019-09" db="EMBL/GenBank/DDBJ databases">
        <title>Bird 10,000 Genomes (B10K) Project - Family phase.</title>
        <authorList>
            <person name="Zhang G."/>
        </authorList>
    </citation>
    <scope>NUCLEOTIDE SEQUENCE [LARGE SCALE GENOMIC DNA]</scope>
    <source>
        <strain evidence="16">B10K-DU-001-56</strain>
        <tissue evidence="16">Muscle</tissue>
    </source>
</reference>
<name>A0A7L2G6P9_NYCGR</name>
<keyword evidence="17" id="KW-1185">Reference proteome</keyword>
<keyword evidence="10" id="KW-0443">Lipid metabolism</keyword>
<evidence type="ECO:0000313" key="16">
    <source>
        <dbReference type="EMBL" id="NXQ82527.1"/>
    </source>
</evidence>
<evidence type="ECO:0000256" key="10">
    <source>
        <dbReference type="ARBA" id="ARBA00023098"/>
    </source>
</evidence>
<keyword evidence="6" id="KW-0964">Secreted</keyword>
<feature type="chain" id="PRO_5029484497" description="Apolipoprotein C-III" evidence="15">
    <location>
        <begin position="22"/>
        <end position="93"/>
    </location>
</feature>
<keyword evidence="7 15" id="KW-0732">Signal</keyword>